<accession>A0A0D2HS17</accession>
<organism evidence="1 2">
    <name type="scientific">Dethiosulfatarculus sandiegensis</name>
    <dbReference type="NCBI Taxonomy" id="1429043"/>
    <lineage>
        <taxon>Bacteria</taxon>
        <taxon>Pseudomonadati</taxon>
        <taxon>Thermodesulfobacteriota</taxon>
        <taxon>Desulfarculia</taxon>
        <taxon>Desulfarculales</taxon>
        <taxon>Desulfarculaceae</taxon>
        <taxon>Dethiosulfatarculus</taxon>
    </lineage>
</organism>
<reference evidence="1 2" key="1">
    <citation type="submission" date="2013-11" db="EMBL/GenBank/DDBJ databases">
        <title>Metagenomic analysis of a methanogenic consortium involved in long chain n-alkane degradation.</title>
        <authorList>
            <person name="Davidova I.A."/>
            <person name="Callaghan A.V."/>
            <person name="Wawrik B."/>
            <person name="Pruitt S."/>
            <person name="Marks C."/>
            <person name="Duncan K.E."/>
            <person name="Suflita J.M."/>
        </authorList>
    </citation>
    <scope>NUCLEOTIDE SEQUENCE [LARGE SCALE GENOMIC DNA]</scope>
    <source>
        <strain evidence="1 2">SPR</strain>
    </source>
</reference>
<protein>
    <submittedName>
        <fullName evidence="1">Uncharacterized protein</fullName>
    </submittedName>
</protein>
<sequence length="95" mass="10792">MTITAYHPVKEQCDETPWVTASGAPSRPGRTMAVSRFLKKRLNLKWGDLAVVPQRGLYVVQDLMSARFWDDRVDLMIPIGAPGFKESKDVVFLRQ</sequence>
<dbReference type="Proteomes" id="UP000032233">
    <property type="component" value="Unassembled WGS sequence"/>
</dbReference>
<name>A0A0D2HS17_9BACT</name>
<evidence type="ECO:0000313" key="2">
    <source>
        <dbReference type="Proteomes" id="UP000032233"/>
    </source>
</evidence>
<evidence type="ECO:0000313" key="1">
    <source>
        <dbReference type="EMBL" id="KIX13338.1"/>
    </source>
</evidence>
<dbReference type="EMBL" id="AZAC01000016">
    <property type="protein sequence ID" value="KIX13338.1"/>
    <property type="molecule type" value="Genomic_DNA"/>
</dbReference>
<proteinExistence type="predicted"/>
<keyword evidence="2" id="KW-1185">Reference proteome</keyword>
<dbReference type="AlphaFoldDB" id="A0A0D2HS17"/>
<dbReference type="CDD" id="cd22784">
    <property type="entry name" value="DPBB_MltA_YuiC-like"/>
    <property type="match status" value="1"/>
</dbReference>
<gene>
    <name evidence="1" type="ORF">X474_14050</name>
</gene>
<dbReference type="InParanoid" id="A0A0D2HS17"/>
<comment type="caution">
    <text evidence="1">The sequence shown here is derived from an EMBL/GenBank/DDBJ whole genome shotgun (WGS) entry which is preliminary data.</text>
</comment>